<reference evidence="1" key="2">
    <citation type="submission" date="2021-04" db="EMBL/GenBank/DDBJ databases">
        <authorList>
            <person name="Gilroy R."/>
        </authorList>
    </citation>
    <scope>NUCLEOTIDE SEQUENCE</scope>
    <source>
        <strain evidence="1">6627</strain>
    </source>
</reference>
<protein>
    <submittedName>
        <fullName evidence="1">Uncharacterized protein</fullName>
    </submittedName>
</protein>
<organism evidence="1 2">
    <name type="scientific">Candidatus Ligilactobacillus excrementigallinarum</name>
    <dbReference type="NCBI Taxonomy" id="2838641"/>
    <lineage>
        <taxon>Bacteria</taxon>
        <taxon>Bacillati</taxon>
        <taxon>Bacillota</taxon>
        <taxon>Bacilli</taxon>
        <taxon>Lactobacillales</taxon>
        <taxon>Lactobacillaceae</taxon>
        <taxon>Ligilactobacillus</taxon>
    </lineage>
</organism>
<name>A0A9D1UVC7_9LACO</name>
<comment type="caution">
    <text evidence="1">The sequence shown here is derived from an EMBL/GenBank/DDBJ whole genome shotgun (WGS) entry which is preliminary data.</text>
</comment>
<gene>
    <name evidence="1" type="ORF">H9861_00085</name>
</gene>
<dbReference type="EMBL" id="DXFP01000001">
    <property type="protein sequence ID" value="HIX01145.1"/>
    <property type="molecule type" value="Genomic_DNA"/>
</dbReference>
<evidence type="ECO:0000313" key="2">
    <source>
        <dbReference type="Proteomes" id="UP000823963"/>
    </source>
</evidence>
<proteinExistence type="predicted"/>
<accession>A0A9D1UVC7</accession>
<dbReference type="Proteomes" id="UP000823963">
    <property type="component" value="Unassembled WGS sequence"/>
</dbReference>
<dbReference type="AlphaFoldDB" id="A0A9D1UVC7"/>
<reference evidence="1" key="1">
    <citation type="journal article" date="2021" name="PeerJ">
        <title>Extensive microbial diversity within the chicken gut microbiome revealed by metagenomics and culture.</title>
        <authorList>
            <person name="Gilroy R."/>
            <person name="Ravi A."/>
            <person name="Getino M."/>
            <person name="Pursley I."/>
            <person name="Horton D.L."/>
            <person name="Alikhan N.F."/>
            <person name="Baker D."/>
            <person name="Gharbi K."/>
            <person name="Hall N."/>
            <person name="Watson M."/>
            <person name="Adriaenssens E.M."/>
            <person name="Foster-Nyarko E."/>
            <person name="Jarju S."/>
            <person name="Secka A."/>
            <person name="Antonio M."/>
            <person name="Oren A."/>
            <person name="Chaudhuri R.R."/>
            <person name="La Ragione R."/>
            <person name="Hildebrand F."/>
            <person name="Pallen M.J."/>
        </authorList>
    </citation>
    <scope>NUCLEOTIDE SEQUENCE</scope>
    <source>
        <strain evidence="1">6627</strain>
    </source>
</reference>
<evidence type="ECO:0000313" key="1">
    <source>
        <dbReference type="EMBL" id="HIX01145.1"/>
    </source>
</evidence>
<sequence length="84" mass="9930">MEECKKIIIAKDDLKFIQDNYAGIYQLMKRHLSNYDEKNEILELTSSQYQELWNRFTFEIGKATNSLGEINEAGLRLQKIWDKG</sequence>